<proteinExistence type="predicted"/>
<organism evidence="2 3">
    <name type="scientific">Shewanella jiangmenensis</name>
    <dbReference type="NCBI Taxonomy" id="2837387"/>
    <lineage>
        <taxon>Bacteria</taxon>
        <taxon>Pseudomonadati</taxon>
        <taxon>Pseudomonadota</taxon>
        <taxon>Gammaproteobacteria</taxon>
        <taxon>Alteromonadales</taxon>
        <taxon>Shewanellaceae</taxon>
        <taxon>Shewanella</taxon>
    </lineage>
</organism>
<dbReference type="Proteomes" id="UP001195903">
    <property type="component" value="Unassembled WGS sequence"/>
</dbReference>
<evidence type="ECO:0000313" key="2">
    <source>
        <dbReference type="EMBL" id="MBT1443309.1"/>
    </source>
</evidence>
<evidence type="ECO:0000256" key="1">
    <source>
        <dbReference type="SAM" id="Phobius"/>
    </source>
</evidence>
<keyword evidence="3" id="KW-1185">Reference proteome</keyword>
<protein>
    <submittedName>
        <fullName evidence="2">Uncharacterized protein</fullName>
    </submittedName>
</protein>
<name>A0ABS5UYT6_9GAMM</name>
<sequence length="148" mass="16685">MDPIVLAVIVVVSLFLVFKLFGGRRSFEDPKFMTNDRIIAAIAGQADWLEKISLAPYETQKSSTIVEIARRRRDYISRLCTELLTREPDSNSPMYPGASNPLDIFGEAKEYAKEIQGNGIGIEASYVRAVKEKLFKANGYVYPTSWEN</sequence>
<gene>
    <name evidence="2" type="ORF">KJI95_02035</name>
</gene>
<dbReference type="RefSeq" id="WP_214505499.1">
    <property type="nucleotide sequence ID" value="NZ_JAHEPS010000001.1"/>
</dbReference>
<feature type="transmembrane region" description="Helical" evidence="1">
    <location>
        <begin position="6"/>
        <end position="23"/>
    </location>
</feature>
<reference evidence="2 3" key="1">
    <citation type="submission" date="2021-05" db="EMBL/GenBank/DDBJ databases">
        <title>Shewanella sp. JM162201.</title>
        <authorList>
            <person name="Xu S."/>
            <person name="Li A."/>
        </authorList>
    </citation>
    <scope>NUCLEOTIDE SEQUENCE [LARGE SCALE GENOMIC DNA]</scope>
    <source>
        <strain evidence="2 3">JM162201</strain>
    </source>
</reference>
<comment type="caution">
    <text evidence="2">The sequence shown here is derived from an EMBL/GenBank/DDBJ whole genome shotgun (WGS) entry which is preliminary data.</text>
</comment>
<dbReference type="EMBL" id="JAHEPS010000001">
    <property type="protein sequence ID" value="MBT1443309.1"/>
    <property type="molecule type" value="Genomic_DNA"/>
</dbReference>
<accession>A0ABS5UYT6</accession>
<keyword evidence="1" id="KW-0812">Transmembrane</keyword>
<keyword evidence="1" id="KW-0472">Membrane</keyword>
<evidence type="ECO:0000313" key="3">
    <source>
        <dbReference type="Proteomes" id="UP001195903"/>
    </source>
</evidence>
<keyword evidence="1" id="KW-1133">Transmembrane helix</keyword>